<dbReference type="InterPro" id="IPR016181">
    <property type="entry name" value="Acyl_CoA_acyltransferase"/>
</dbReference>
<proteinExistence type="predicted"/>
<name>A0A895XUN7_9ACTN</name>
<feature type="region of interest" description="Disordered" evidence="1">
    <location>
        <begin position="1"/>
        <end position="28"/>
    </location>
</feature>
<dbReference type="PROSITE" id="PS51186">
    <property type="entry name" value="GNAT"/>
    <property type="match status" value="1"/>
</dbReference>
<reference evidence="3" key="1">
    <citation type="submission" date="2021-02" db="EMBL/GenBank/DDBJ databases">
        <title>Natronoglycomyces albus gen. nov., sp. nov, a haloalkaliphilic actinobacterium from a soda solonchak soil.</title>
        <authorList>
            <person name="Sorokin D.Y."/>
            <person name="Khijniak T.V."/>
            <person name="Zakharycheva A.P."/>
            <person name="Boueva O.V."/>
            <person name="Ariskina E.V."/>
            <person name="Hahnke R.L."/>
            <person name="Bunk B."/>
            <person name="Sproer C."/>
            <person name="Schumann P."/>
            <person name="Evtushenko L.I."/>
            <person name="Kublanov I.V."/>
        </authorList>
    </citation>
    <scope>NUCLEOTIDE SEQUENCE</scope>
    <source>
        <strain evidence="3">DSM 106290</strain>
    </source>
</reference>
<sequence>MHSTVTDGAPGSTVPHARAPKSGPSVYGTIDSPAGFPATTAVLVDPPVTAALVDELSDLWVRVTNAGGSVGFVPPVDLDRVRPHTVSILTRVIDQTDTLVALREVPVSDHESAGSDSLLATEQKGDAPIVAWCVLTANDSPPRRGWRTVRHVQVDPARQGQGLGSRLLAAVDLVAKDHLGLTALTLNTRSGTGADAFYRREGYREVGRLPRAVRISDDDYRDDIIMWKEMG</sequence>
<dbReference type="EMBL" id="CP070496">
    <property type="protein sequence ID" value="QSB05368.1"/>
    <property type="molecule type" value="Genomic_DNA"/>
</dbReference>
<dbReference type="GO" id="GO:0016747">
    <property type="term" value="F:acyltransferase activity, transferring groups other than amino-acyl groups"/>
    <property type="evidence" value="ECO:0007669"/>
    <property type="project" value="InterPro"/>
</dbReference>
<dbReference type="InterPro" id="IPR000182">
    <property type="entry name" value="GNAT_dom"/>
</dbReference>
<gene>
    <name evidence="3" type="ORF">JQS30_16745</name>
</gene>
<dbReference type="RefSeq" id="WP_213171375.1">
    <property type="nucleotide sequence ID" value="NZ_CP070496.1"/>
</dbReference>
<dbReference type="Proteomes" id="UP000662939">
    <property type="component" value="Chromosome"/>
</dbReference>
<organism evidence="3 4">
    <name type="scientific">Natronoglycomyces albus</name>
    <dbReference type="NCBI Taxonomy" id="2811108"/>
    <lineage>
        <taxon>Bacteria</taxon>
        <taxon>Bacillati</taxon>
        <taxon>Actinomycetota</taxon>
        <taxon>Actinomycetes</taxon>
        <taxon>Glycomycetales</taxon>
        <taxon>Glycomycetaceae</taxon>
        <taxon>Natronoglycomyces</taxon>
    </lineage>
</organism>
<dbReference type="AlphaFoldDB" id="A0A895XUN7"/>
<evidence type="ECO:0000313" key="4">
    <source>
        <dbReference type="Proteomes" id="UP000662939"/>
    </source>
</evidence>
<evidence type="ECO:0000256" key="1">
    <source>
        <dbReference type="SAM" id="MobiDB-lite"/>
    </source>
</evidence>
<dbReference type="Pfam" id="PF13508">
    <property type="entry name" value="Acetyltransf_7"/>
    <property type="match status" value="1"/>
</dbReference>
<accession>A0A895XUN7</accession>
<dbReference type="Gene3D" id="3.40.630.30">
    <property type="match status" value="1"/>
</dbReference>
<feature type="domain" description="N-acetyltransferase" evidence="2">
    <location>
        <begin position="76"/>
        <end position="231"/>
    </location>
</feature>
<protein>
    <submittedName>
        <fullName evidence="3">GNAT family N-acetyltransferase</fullName>
    </submittedName>
</protein>
<evidence type="ECO:0000313" key="3">
    <source>
        <dbReference type="EMBL" id="QSB05368.1"/>
    </source>
</evidence>
<dbReference type="SUPFAM" id="SSF55729">
    <property type="entry name" value="Acyl-CoA N-acyltransferases (Nat)"/>
    <property type="match status" value="1"/>
</dbReference>
<keyword evidence="4" id="KW-1185">Reference proteome</keyword>
<evidence type="ECO:0000259" key="2">
    <source>
        <dbReference type="PROSITE" id="PS51186"/>
    </source>
</evidence>
<dbReference type="KEGG" id="nav:JQS30_16745"/>
<dbReference type="CDD" id="cd04301">
    <property type="entry name" value="NAT_SF"/>
    <property type="match status" value="1"/>
</dbReference>